<keyword evidence="2 5" id="KW-0812">Transmembrane</keyword>
<dbReference type="PIRSF" id="PIRSF006648">
    <property type="entry name" value="DrrB"/>
    <property type="match status" value="1"/>
</dbReference>
<feature type="transmembrane region" description="Helical" evidence="5">
    <location>
        <begin position="140"/>
        <end position="164"/>
    </location>
</feature>
<evidence type="ECO:0000313" key="7">
    <source>
        <dbReference type="EMBL" id="MXR41975.1"/>
    </source>
</evidence>
<keyword evidence="8" id="KW-1185">Reference proteome</keyword>
<feature type="domain" description="ABC transmembrane type-2" evidence="6">
    <location>
        <begin position="23"/>
        <end position="258"/>
    </location>
</feature>
<comment type="caution">
    <text evidence="7">The sequence shown here is derived from an EMBL/GenBank/DDBJ whole genome shotgun (WGS) entry which is preliminary data.</text>
</comment>
<keyword evidence="4 5" id="KW-0472">Membrane</keyword>
<dbReference type="Proteomes" id="UP000437065">
    <property type="component" value="Unassembled WGS sequence"/>
</dbReference>
<dbReference type="RefSeq" id="WP_321168058.1">
    <property type="nucleotide sequence ID" value="NZ_WUUS01000007.1"/>
</dbReference>
<dbReference type="InterPro" id="IPR013525">
    <property type="entry name" value="ABC2_TM"/>
</dbReference>
<protein>
    <submittedName>
        <fullName evidence="7">ABC transporter permease</fullName>
    </submittedName>
</protein>
<dbReference type="PROSITE" id="PS51012">
    <property type="entry name" value="ABC_TM2"/>
    <property type="match status" value="1"/>
</dbReference>
<feature type="transmembrane region" description="Helical" evidence="5">
    <location>
        <begin position="103"/>
        <end position="128"/>
    </location>
</feature>
<feature type="transmembrane region" description="Helical" evidence="5">
    <location>
        <begin position="63"/>
        <end position="82"/>
    </location>
</feature>
<dbReference type="AlphaFoldDB" id="A0A6B0STG6"/>
<feature type="transmembrane region" description="Helical" evidence="5">
    <location>
        <begin position="171"/>
        <end position="190"/>
    </location>
</feature>
<evidence type="ECO:0000256" key="4">
    <source>
        <dbReference type="ARBA" id="ARBA00023136"/>
    </source>
</evidence>
<evidence type="ECO:0000256" key="2">
    <source>
        <dbReference type="ARBA" id="ARBA00022692"/>
    </source>
</evidence>
<feature type="transmembrane region" description="Helical" evidence="5">
    <location>
        <begin position="24"/>
        <end position="43"/>
    </location>
</feature>
<organism evidence="7 8">
    <name type="scientific">Halobaculum saliterrae</name>
    <dbReference type="NCBI Taxonomy" id="2073113"/>
    <lineage>
        <taxon>Archaea</taxon>
        <taxon>Methanobacteriati</taxon>
        <taxon>Methanobacteriota</taxon>
        <taxon>Stenosarchaea group</taxon>
        <taxon>Halobacteria</taxon>
        <taxon>Halobacteriales</taxon>
        <taxon>Haloferacaceae</taxon>
        <taxon>Halobaculum</taxon>
    </lineage>
</organism>
<dbReference type="InterPro" id="IPR051784">
    <property type="entry name" value="Nod_factor_ABC_transporter"/>
</dbReference>
<reference evidence="7 8" key="1">
    <citation type="submission" date="2019-12" db="EMBL/GenBank/DDBJ databases">
        <title>Isolation and characterization of three novel carbon monoxide-oxidizing members of Halobacteria from salione crusts and soils.</title>
        <authorList>
            <person name="Myers M.R."/>
            <person name="King G.M."/>
        </authorList>
    </citation>
    <scope>NUCLEOTIDE SEQUENCE [LARGE SCALE GENOMIC DNA]</scope>
    <source>
        <strain evidence="7 8">WSA2</strain>
    </source>
</reference>
<dbReference type="InterPro" id="IPR047817">
    <property type="entry name" value="ABC2_TM_bact-type"/>
</dbReference>
<proteinExistence type="predicted"/>
<dbReference type="PANTHER" id="PTHR43229">
    <property type="entry name" value="NODULATION PROTEIN J"/>
    <property type="match status" value="1"/>
</dbReference>
<gene>
    <name evidence="7" type="ORF">GRX01_11590</name>
</gene>
<dbReference type="EMBL" id="WUUS01000007">
    <property type="protein sequence ID" value="MXR41975.1"/>
    <property type="molecule type" value="Genomic_DNA"/>
</dbReference>
<evidence type="ECO:0000313" key="8">
    <source>
        <dbReference type="Proteomes" id="UP000437065"/>
    </source>
</evidence>
<evidence type="ECO:0000256" key="1">
    <source>
        <dbReference type="ARBA" id="ARBA00004141"/>
    </source>
</evidence>
<dbReference type="GO" id="GO:0140359">
    <property type="term" value="F:ABC-type transporter activity"/>
    <property type="evidence" value="ECO:0007669"/>
    <property type="project" value="InterPro"/>
</dbReference>
<dbReference type="Pfam" id="PF01061">
    <property type="entry name" value="ABC2_membrane"/>
    <property type="match status" value="1"/>
</dbReference>
<accession>A0A6B0STG6</accession>
<dbReference type="InterPro" id="IPR000412">
    <property type="entry name" value="ABC_2_transport"/>
</dbReference>
<evidence type="ECO:0000256" key="3">
    <source>
        <dbReference type="ARBA" id="ARBA00022989"/>
    </source>
</evidence>
<dbReference type="GO" id="GO:0043190">
    <property type="term" value="C:ATP-binding cassette (ABC) transporter complex"/>
    <property type="evidence" value="ECO:0007669"/>
    <property type="project" value="InterPro"/>
</dbReference>
<name>A0A6B0STG6_9EURY</name>
<comment type="subcellular location">
    <subcellularLocation>
        <location evidence="1">Membrane</location>
        <topology evidence="1">Multi-pass membrane protein</topology>
    </subcellularLocation>
</comment>
<dbReference type="PRINTS" id="PR00164">
    <property type="entry name" value="ABC2TRNSPORT"/>
</dbReference>
<evidence type="ECO:0000259" key="6">
    <source>
        <dbReference type="PROSITE" id="PS51012"/>
    </source>
</evidence>
<feature type="transmembrane region" description="Helical" evidence="5">
    <location>
        <begin position="233"/>
        <end position="255"/>
    </location>
</feature>
<evidence type="ECO:0000256" key="5">
    <source>
        <dbReference type="SAM" id="Phobius"/>
    </source>
</evidence>
<sequence length="259" mass="27070">MSRAGRIRAETAAAARSFLRRRTAVIFTFFFPLLLVLIFGVLVRTQPGGGGLFARPDAYYLPGYLATVVLFTPLSRIGSEIARHRDGHRFEKLATTPLTRAEWLLAHTLVNVGVIGVASLLVFGLVTLVTGADIPVSGDLLLLVPFVALAVVLFCGIGAVLGRVSDSQDGVIAASNSVALPLLFLSDTFVSPDLLPDWFLPAVNLSPLTYFSRGVRAVTFAAPDGAGLAGVGAVGNLAILAVLSVVCFAVGAAAVPRGE</sequence>
<dbReference type="PANTHER" id="PTHR43229:SF6">
    <property type="entry name" value="ABC-TYPE MULTIDRUG TRANSPORT SYSTEM, PERMEASE COMPONENT"/>
    <property type="match status" value="1"/>
</dbReference>
<keyword evidence="3 5" id="KW-1133">Transmembrane helix</keyword>